<evidence type="ECO:0000313" key="1">
    <source>
        <dbReference type="EMBL" id="OCT94255.1"/>
    </source>
</evidence>
<protein>
    <submittedName>
        <fullName evidence="1">Uncharacterized protein</fullName>
    </submittedName>
</protein>
<accession>A0A974DMS3</accession>
<dbReference type="Proteomes" id="UP000694892">
    <property type="component" value="Chromosome 2L"/>
</dbReference>
<evidence type="ECO:0000313" key="2">
    <source>
        <dbReference type="Proteomes" id="UP000694892"/>
    </source>
</evidence>
<dbReference type="AlphaFoldDB" id="A0A974DMS3"/>
<gene>
    <name evidence="1" type="ORF">XELAEV_18011923mg</name>
</gene>
<proteinExistence type="predicted"/>
<organism evidence="1 2">
    <name type="scientific">Xenopus laevis</name>
    <name type="common">African clawed frog</name>
    <dbReference type="NCBI Taxonomy" id="8355"/>
    <lineage>
        <taxon>Eukaryota</taxon>
        <taxon>Metazoa</taxon>
        <taxon>Chordata</taxon>
        <taxon>Craniata</taxon>
        <taxon>Vertebrata</taxon>
        <taxon>Euteleostomi</taxon>
        <taxon>Amphibia</taxon>
        <taxon>Batrachia</taxon>
        <taxon>Anura</taxon>
        <taxon>Pipoidea</taxon>
        <taxon>Pipidae</taxon>
        <taxon>Xenopodinae</taxon>
        <taxon>Xenopus</taxon>
        <taxon>Xenopus</taxon>
    </lineage>
</organism>
<reference evidence="2" key="1">
    <citation type="journal article" date="2016" name="Nature">
        <title>Genome evolution in the allotetraploid frog Xenopus laevis.</title>
        <authorList>
            <person name="Session A.M."/>
            <person name="Uno Y."/>
            <person name="Kwon T."/>
            <person name="Chapman J.A."/>
            <person name="Toyoda A."/>
            <person name="Takahashi S."/>
            <person name="Fukui A."/>
            <person name="Hikosaka A."/>
            <person name="Suzuki A."/>
            <person name="Kondo M."/>
            <person name="van Heeringen S.J."/>
            <person name="Quigley I."/>
            <person name="Heinz S."/>
            <person name="Ogino H."/>
            <person name="Ochi H."/>
            <person name="Hellsten U."/>
            <person name="Lyons J.B."/>
            <person name="Simakov O."/>
            <person name="Putnam N."/>
            <person name="Stites J."/>
            <person name="Kuroki Y."/>
            <person name="Tanaka T."/>
            <person name="Michiue T."/>
            <person name="Watanabe M."/>
            <person name="Bogdanovic O."/>
            <person name="Lister R."/>
            <person name="Georgiou G."/>
            <person name="Paranjpe S.S."/>
            <person name="van Kruijsbergen I."/>
            <person name="Shu S."/>
            <person name="Carlson J."/>
            <person name="Kinoshita T."/>
            <person name="Ohta Y."/>
            <person name="Mawaribuchi S."/>
            <person name="Jenkins J."/>
            <person name="Grimwood J."/>
            <person name="Schmutz J."/>
            <person name="Mitros T."/>
            <person name="Mozaffari S.V."/>
            <person name="Suzuki Y."/>
            <person name="Haramoto Y."/>
            <person name="Yamamoto T.S."/>
            <person name="Takagi C."/>
            <person name="Heald R."/>
            <person name="Miller K."/>
            <person name="Haudenschild C."/>
            <person name="Kitzman J."/>
            <person name="Nakayama T."/>
            <person name="Izutsu Y."/>
            <person name="Robert J."/>
            <person name="Fortriede J."/>
            <person name="Burns K."/>
            <person name="Lotay V."/>
            <person name="Karimi K."/>
            <person name="Yasuoka Y."/>
            <person name="Dichmann D.S."/>
            <person name="Flajnik M.F."/>
            <person name="Houston D.W."/>
            <person name="Shendure J."/>
            <person name="DuPasquier L."/>
            <person name="Vize P.D."/>
            <person name="Zorn A.M."/>
            <person name="Ito M."/>
            <person name="Marcotte E.M."/>
            <person name="Wallingford J.B."/>
            <person name="Ito Y."/>
            <person name="Asashima M."/>
            <person name="Ueno N."/>
            <person name="Matsuda Y."/>
            <person name="Veenstra G.J."/>
            <person name="Fujiyama A."/>
            <person name="Harland R.M."/>
            <person name="Taira M."/>
            <person name="Rokhsar D.S."/>
        </authorList>
    </citation>
    <scope>NUCLEOTIDE SEQUENCE [LARGE SCALE GENOMIC DNA]</scope>
    <source>
        <strain evidence="2">J</strain>
    </source>
</reference>
<name>A0A974DMS3_XENLA</name>
<sequence>MVCSDTGNSARTDMWVETAVHWLIKEHPSYISSILVYVSLLAFKHWVNGVILAHRGWHSHLLGCLTGNRELNVFLPNCLESLFYF</sequence>
<dbReference type="EMBL" id="CM004468">
    <property type="protein sequence ID" value="OCT94255.1"/>
    <property type="molecule type" value="Genomic_DNA"/>
</dbReference>